<dbReference type="SUPFAM" id="SSF54593">
    <property type="entry name" value="Glyoxalase/Bleomycin resistance protein/Dihydroxybiphenyl dioxygenase"/>
    <property type="match status" value="1"/>
</dbReference>
<gene>
    <name evidence="2" type="ORF">GRAN_4552</name>
</gene>
<sequence>MPSTIIPSLRYRDAHAAIAFLEAALGFKKKAVYEGPNNTVAHAELTLGDGMIMIGSYSGQGEFAHLVKQPDEIDLAETQAPYVLVKDAAALFAQAVAAGATIVKPLEQMSYGGAAFTIRDPEGHLWAIGEYDPWPAAS</sequence>
<name>A0A4Q0SYX6_9BACT</name>
<evidence type="ECO:0000259" key="1">
    <source>
        <dbReference type="PROSITE" id="PS51819"/>
    </source>
</evidence>
<dbReference type="GO" id="GO:0051213">
    <property type="term" value="F:dioxygenase activity"/>
    <property type="evidence" value="ECO:0007669"/>
    <property type="project" value="UniProtKB-KW"/>
</dbReference>
<proteinExistence type="predicted"/>
<dbReference type="OrthoDB" id="9806868at2"/>
<dbReference type="Gene3D" id="3.30.720.110">
    <property type="match status" value="1"/>
</dbReference>
<dbReference type="AlphaFoldDB" id="A0A4Q0SYX6"/>
<dbReference type="PROSITE" id="PS51819">
    <property type="entry name" value="VOC"/>
    <property type="match status" value="1"/>
</dbReference>
<organism evidence="2 3">
    <name type="scientific">Granulicella sibirica</name>
    <dbReference type="NCBI Taxonomy" id="2479048"/>
    <lineage>
        <taxon>Bacteria</taxon>
        <taxon>Pseudomonadati</taxon>
        <taxon>Acidobacteriota</taxon>
        <taxon>Terriglobia</taxon>
        <taxon>Terriglobales</taxon>
        <taxon>Acidobacteriaceae</taxon>
        <taxon>Granulicella</taxon>
    </lineage>
</organism>
<keyword evidence="2" id="KW-0223">Dioxygenase</keyword>
<dbReference type="EMBL" id="RDSM01000004">
    <property type="protein sequence ID" value="RXH54256.1"/>
    <property type="molecule type" value="Genomic_DNA"/>
</dbReference>
<feature type="domain" description="VOC" evidence="1">
    <location>
        <begin position="1"/>
        <end position="131"/>
    </location>
</feature>
<dbReference type="Proteomes" id="UP000289437">
    <property type="component" value="Unassembled WGS sequence"/>
</dbReference>
<keyword evidence="3" id="KW-1185">Reference proteome</keyword>
<protein>
    <submittedName>
        <fullName evidence="2">Glyoxalase/bleomycin resistance protein/dioxygenase</fullName>
    </submittedName>
</protein>
<evidence type="ECO:0000313" key="3">
    <source>
        <dbReference type="Proteomes" id="UP000289437"/>
    </source>
</evidence>
<accession>A0A4Q0SYX6</accession>
<dbReference type="InterPro" id="IPR037523">
    <property type="entry name" value="VOC_core"/>
</dbReference>
<dbReference type="InterPro" id="IPR004360">
    <property type="entry name" value="Glyas_Fos-R_dOase_dom"/>
</dbReference>
<dbReference type="Pfam" id="PF00903">
    <property type="entry name" value="Glyoxalase"/>
    <property type="match status" value="1"/>
</dbReference>
<comment type="caution">
    <text evidence="2">The sequence shown here is derived from an EMBL/GenBank/DDBJ whole genome shotgun (WGS) entry which is preliminary data.</text>
</comment>
<dbReference type="RefSeq" id="WP_128915171.1">
    <property type="nucleotide sequence ID" value="NZ_RDSM01000004.1"/>
</dbReference>
<reference evidence="2 3" key="1">
    <citation type="submission" date="2018-11" db="EMBL/GenBank/DDBJ databases">
        <authorList>
            <person name="Mardanov A.V."/>
            <person name="Ravin N.V."/>
            <person name="Dedysh S.N."/>
        </authorList>
    </citation>
    <scope>NUCLEOTIDE SEQUENCE [LARGE SCALE GENOMIC DNA]</scope>
    <source>
        <strain evidence="2 3">AF10</strain>
    </source>
</reference>
<evidence type="ECO:0000313" key="2">
    <source>
        <dbReference type="EMBL" id="RXH54256.1"/>
    </source>
</evidence>
<dbReference type="PANTHER" id="PTHR34109">
    <property type="entry name" value="BNAUNNG04460D PROTEIN-RELATED"/>
    <property type="match status" value="1"/>
</dbReference>
<dbReference type="PANTHER" id="PTHR34109:SF1">
    <property type="entry name" value="VOC DOMAIN-CONTAINING PROTEIN"/>
    <property type="match status" value="1"/>
</dbReference>
<reference evidence="3" key="2">
    <citation type="submission" date="2019-02" db="EMBL/GenBank/DDBJ databases">
        <title>Granulicella sibirica sp. nov., a psychrotolerant acidobacterium isolated from an organic soil layer in forested tundra, West Siberia.</title>
        <authorList>
            <person name="Oshkin I.Y."/>
            <person name="Kulichevskaya I.S."/>
            <person name="Rijpstra W.I.C."/>
            <person name="Sinninghe Damste J.S."/>
            <person name="Rakitin A.L."/>
            <person name="Ravin N.V."/>
            <person name="Dedysh S.N."/>
        </authorList>
    </citation>
    <scope>NUCLEOTIDE SEQUENCE [LARGE SCALE GENOMIC DNA]</scope>
    <source>
        <strain evidence="3">AF10</strain>
    </source>
</reference>
<keyword evidence="2" id="KW-0560">Oxidoreductase</keyword>
<dbReference type="Gene3D" id="3.30.720.120">
    <property type="match status" value="1"/>
</dbReference>
<dbReference type="InterPro" id="IPR029068">
    <property type="entry name" value="Glyas_Bleomycin-R_OHBP_Dase"/>
</dbReference>